<dbReference type="AlphaFoldDB" id="A0A1C4ZS58"/>
<dbReference type="SUPFAM" id="SSF46894">
    <property type="entry name" value="C-terminal effector domain of the bipartite response regulators"/>
    <property type="match status" value="1"/>
</dbReference>
<feature type="domain" description="HTH luxR-type" evidence="1">
    <location>
        <begin position="1"/>
        <end position="63"/>
    </location>
</feature>
<dbReference type="PANTHER" id="PTHR47691">
    <property type="entry name" value="REGULATOR-RELATED"/>
    <property type="match status" value="1"/>
</dbReference>
<name>A0A1C4ZS58_9ACTN</name>
<dbReference type="RefSeq" id="WP_176730772.1">
    <property type="nucleotide sequence ID" value="NZ_FMCX01000006.1"/>
</dbReference>
<dbReference type="CDD" id="cd06170">
    <property type="entry name" value="LuxR_C_like"/>
    <property type="match status" value="1"/>
</dbReference>
<evidence type="ECO:0000259" key="1">
    <source>
        <dbReference type="PROSITE" id="PS50043"/>
    </source>
</evidence>
<dbReference type="Gene3D" id="1.10.10.10">
    <property type="entry name" value="Winged helix-like DNA-binding domain superfamily/Winged helix DNA-binding domain"/>
    <property type="match status" value="1"/>
</dbReference>
<dbReference type="SUPFAM" id="SSF52540">
    <property type="entry name" value="P-loop containing nucleoside triphosphate hydrolases"/>
    <property type="match status" value="1"/>
</dbReference>
<reference evidence="3" key="1">
    <citation type="submission" date="2016-06" db="EMBL/GenBank/DDBJ databases">
        <authorList>
            <person name="Varghese N."/>
            <person name="Submissions Spin"/>
        </authorList>
    </citation>
    <scope>NUCLEOTIDE SEQUENCE [LARGE SCALE GENOMIC DNA]</scope>
    <source>
        <strain evidence="3">DSM 44830</strain>
    </source>
</reference>
<dbReference type="EMBL" id="FMCX01000006">
    <property type="protein sequence ID" value="SCF35666.1"/>
    <property type="molecule type" value="Genomic_DNA"/>
</dbReference>
<organism evidence="2 3">
    <name type="scientific">Micromonospora mirobrigensis</name>
    <dbReference type="NCBI Taxonomy" id="262898"/>
    <lineage>
        <taxon>Bacteria</taxon>
        <taxon>Bacillati</taxon>
        <taxon>Actinomycetota</taxon>
        <taxon>Actinomycetes</taxon>
        <taxon>Micromonosporales</taxon>
        <taxon>Micromonosporaceae</taxon>
        <taxon>Micromonospora</taxon>
    </lineage>
</organism>
<dbReference type="InterPro" id="IPR016032">
    <property type="entry name" value="Sig_transdc_resp-reg_C-effctor"/>
</dbReference>
<evidence type="ECO:0000313" key="3">
    <source>
        <dbReference type="Proteomes" id="UP000199504"/>
    </source>
</evidence>
<dbReference type="InterPro" id="IPR000792">
    <property type="entry name" value="Tscrpt_reg_LuxR_C"/>
</dbReference>
<dbReference type="InterPro" id="IPR036388">
    <property type="entry name" value="WH-like_DNA-bd_sf"/>
</dbReference>
<dbReference type="PRINTS" id="PR00038">
    <property type="entry name" value="HTHLUXR"/>
</dbReference>
<dbReference type="GO" id="GO:0006355">
    <property type="term" value="P:regulation of DNA-templated transcription"/>
    <property type="evidence" value="ECO:0007669"/>
    <property type="project" value="InterPro"/>
</dbReference>
<dbReference type="Pfam" id="PF00196">
    <property type="entry name" value="GerE"/>
    <property type="match status" value="1"/>
</dbReference>
<dbReference type="InterPro" id="IPR058852">
    <property type="entry name" value="HTH_77"/>
</dbReference>
<sequence>MEVTVSAREAEVLSLLAERRTNAEIAERLFISVRTVESHVSSLLRKYGVADRRALSAVLPAAATRPCPAGAAPTGPPAPRTAFFGREAELETLARAVDDARLVSLVGVGGVGKTRLAVEFAARWPPSAFVDLVPVRDGSVAQAVAATLGVTPGPRQPLSEAISDGLGADRSLLVLDNCEHLLDAVAAFADRLLTACPGVTLLTTGRERLGVPGELVLPVLPLPGSDGRALFLDRARSAGARLTDDTATVDELCARLDNVPLAIELAAARSASLGAAGLLAALTDPLRVLTGGRRADRRHRSLRGVLDWSYGLLDADEQTLFRRLSVFVGGFDLAGAARVAPHGDVAETADLLGRLVEKSLVTRERGADRWRMLGTVRAFAGEHLGTDPARGQVFDRYLEWATSTASDLVDRLGGEWRDDFDLAADDLRAALLAHRYGARPAPHRLARALGRLSYARGFVAAALDCYRQAAARAPDPAEAVADLRAAADCALVGTATGRQVLDLLLTCAELAEAAGDGNAQALALTRVVELVDRFDGRLASDLTRERLTGLLERARATGDPADPAVAAAVAIAAAWHAGGRPNRPDQELAAVAAAAARRCGVPTLVSAGLDVLGTAHAQAGRAAAAQRIARERFELLGTLDSTDPRAAPEIGDIVHGMATVAIRAGDLPAALGVARRMATDQLAGDRTHSLTTLVPALALRGRLHESLAQAEALWQGWQRADRPPSGQLVGAMAFAVLACGFRGDRGSLPLWRERLTTSAAGAGVSLANLPSAVFADCRLALHLGDFADASRLVERAFAAFSGFRYEAYARAAGAELAVAAGLPDAVRRLAAAEADVADNAWAAAGLARARWRSAADPEALVAALTGWQRIGACAEYACTLALLPGREEEARAELRSLGMAAPDG</sequence>
<dbReference type="Proteomes" id="UP000199504">
    <property type="component" value="Unassembled WGS sequence"/>
</dbReference>
<protein>
    <submittedName>
        <fullName evidence="2">Predicted ATPase</fullName>
    </submittedName>
</protein>
<dbReference type="GO" id="GO:0003677">
    <property type="term" value="F:DNA binding"/>
    <property type="evidence" value="ECO:0007669"/>
    <property type="project" value="InterPro"/>
</dbReference>
<keyword evidence="3" id="KW-1185">Reference proteome</keyword>
<dbReference type="PANTHER" id="PTHR47691:SF3">
    <property type="entry name" value="HTH-TYPE TRANSCRIPTIONAL REGULATOR RV0890C-RELATED"/>
    <property type="match status" value="1"/>
</dbReference>
<gene>
    <name evidence="2" type="ORF">GA0070564_106237</name>
</gene>
<accession>A0A1C4ZS58</accession>
<dbReference type="Gene3D" id="3.40.50.300">
    <property type="entry name" value="P-loop containing nucleotide triphosphate hydrolases"/>
    <property type="match status" value="1"/>
</dbReference>
<dbReference type="PROSITE" id="PS50043">
    <property type="entry name" value="HTH_LUXR_2"/>
    <property type="match status" value="1"/>
</dbReference>
<dbReference type="InterPro" id="IPR027417">
    <property type="entry name" value="P-loop_NTPase"/>
</dbReference>
<dbReference type="Pfam" id="PF25872">
    <property type="entry name" value="HTH_77"/>
    <property type="match status" value="1"/>
</dbReference>
<proteinExistence type="predicted"/>
<dbReference type="STRING" id="262898.GA0070564_106237"/>
<evidence type="ECO:0000313" key="2">
    <source>
        <dbReference type="EMBL" id="SCF35666.1"/>
    </source>
</evidence>
<dbReference type="SMART" id="SM00421">
    <property type="entry name" value="HTH_LUXR"/>
    <property type="match status" value="1"/>
</dbReference>